<evidence type="ECO:0000256" key="1">
    <source>
        <dbReference type="SAM" id="Phobius"/>
    </source>
</evidence>
<dbReference type="PANTHER" id="PTHR36774:SF1">
    <property type="entry name" value="INSULIN-INDUCED PROTEIN"/>
    <property type="match status" value="1"/>
</dbReference>
<feature type="non-terminal residue" evidence="2">
    <location>
        <position position="1"/>
    </location>
</feature>
<organism evidence="2 3">
    <name type="scientific">Coptis chinensis</name>
    <dbReference type="NCBI Taxonomy" id="261450"/>
    <lineage>
        <taxon>Eukaryota</taxon>
        <taxon>Viridiplantae</taxon>
        <taxon>Streptophyta</taxon>
        <taxon>Embryophyta</taxon>
        <taxon>Tracheophyta</taxon>
        <taxon>Spermatophyta</taxon>
        <taxon>Magnoliopsida</taxon>
        <taxon>Ranunculales</taxon>
        <taxon>Ranunculaceae</taxon>
        <taxon>Coptidoideae</taxon>
        <taxon>Coptis</taxon>
    </lineage>
</organism>
<accession>A0A835H0R5</accession>
<gene>
    <name evidence="2" type="ORF">IFM89_001435</name>
</gene>
<evidence type="ECO:0000313" key="2">
    <source>
        <dbReference type="EMBL" id="KAF9591091.1"/>
    </source>
</evidence>
<dbReference type="Proteomes" id="UP000631114">
    <property type="component" value="Unassembled WGS sequence"/>
</dbReference>
<keyword evidence="1" id="KW-0472">Membrane</keyword>
<feature type="transmembrane region" description="Helical" evidence="1">
    <location>
        <begin position="59"/>
        <end position="81"/>
    </location>
</feature>
<keyword evidence="3" id="KW-1185">Reference proteome</keyword>
<keyword evidence="1" id="KW-1133">Transmembrane helix</keyword>
<dbReference type="EMBL" id="JADFTS010000008">
    <property type="protein sequence ID" value="KAF9591091.1"/>
    <property type="molecule type" value="Genomic_DNA"/>
</dbReference>
<dbReference type="PANTHER" id="PTHR36774">
    <property type="entry name" value="INSULIN-INDUCED PROTEIN"/>
    <property type="match status" value="1"/>
</dbReference>
<dbReference type="AlphaFoldDB" id="A0A835H0R5"/>
<dbReference type="OrthoDB" id="205546at2759"/>
<keyword evidence="1" id="KW-0812">Transmembrane</keyword>
<evidence type="ECO:0000313" key="3">
    <source>
        <dbReference type="Proteomes" id="UP000631114"/>
    </source>
</evidence>
<feature type="transmembrane region" description="Helical" evidence="1">
    <location>
        <begin position="21"/>
        <end position="47"/>
    </location>
</feature>
<sequence length="95" mass="10966">ALVLFIELSAEMYKAGVPDNIEAYILFALAELIWLNLDGTLFHLWYYPQANIELFGQGIIIWTSTCYFVYTPFLISLARWLKTKLTTPTEKDLSI</sequence>
<name>A0A835H0R5_9MAGN</name>
<reference evidence="2 3" key="1">
    <citation type="submission" date="2020-10" db="EMBL/GenBank/DDBJ databases">
        <title>The Coptis chinensis genome and diversification of protoberbering-type alkaloids.</title>
        <authorList>
            <person name="Wang B."/>
            <person name="Shu S."/>
            <person name="Song C."/>
            <person name="Liu Y."/>
        </authorList>
    </citation>
    <scope>NUCLEOTIDE SEQUENCE [LARGE SCALE GENOMIC DNA]</scope>
    <source>
        <strain evidence="2">HL-2020</strain>
        <tissue evidence="2">Leaf</tissue>
    </source>
</reference>
<proteinExistence type="predicted"/>
<protein>
    <submittedName>
        <fullName evidence="2">Uncharacterized protein</fullName>
    </submittedName>
</protein>
<comment type="caution">
    <text evidence="2">The sequence shown here is derived from an EMBL/GenBank/DDBJ whole genome shotgun (WGS) entry which is preliminary data.</text>
</comment>